<dbReference type="InterPro" id="IPR014710">
    <property type="entry name" value="RmlC-like_jellyroll"/>
</dbReference>
<dbReference type="RefSeq" id="WP_136914368.1">
    <property type="nucleotide sequence ID" value="NZ_CP039371.1"/>
</dbReference>
<proteinExistence type="predicted"/>
<dbReference type="GO" id="GO:0047869">
    <property type="term" value="F:dimethylpropiothetin dethiomethylase activity"/>
    <property type="evidence" value="ECO:0007669"/>
    <property type="project" value="InterPro"/>
</dbReference>
<evidence type="ECO:0000313" key="2">
    <source>
        <dbReference type="Proteomes" id="UP000298551"/>
    </source>
</evidence>
<dbReference type="Proteomes" id="UP000298551">
    <property type="component" value="Chromosome"/>
</dbReference>
<dbReference type="Gene3D" id="2.60.120.10">
    <property type="entry name" value="Jelly Rolls"/>
    <property type="match status" value="1"/>
</dbReference>
<evidence type="ECO:0000313" key="1">
    <source>
        <dbReference type="EMBL" id="QCI12208.1"/>
    </source>
</evidence>
<dbReference type="Pfam" id="PF16867">
    <property type="entry name" value="DMSP_lyase"/>
    <property type="match status" value="1"/>
</dbReference>
<accession>A0A4D6XC01</accession>
<dbReference type="InterPro" id="IPR031723">
    <property type="entry name" value="DMSP_lyase"/>
</dbReference>
<dbReference type="EMBL" id="CP039371">
    <property type="protein sequence ID" value="QCI12208.1"/>
    <property type="molecule type" value="Genomic_DNA"/>
</dbReference>
<name>A0A4D6XC01_PSEPU</name>
<protein>
    <submittedName>
        <fullName evidence="1">Uncharacterized protein</fullName>
    </submittedName>
</protein>
<dbReference type="OrthoDB" id="9083851at2"/>
<sequence length="199" mass="21077">MTSSEPIPPVARFIAEIDRWLRQRGATGFASEQVAMVPGRATAEVPAQVQAWFADSSTRALTTTPALAGVVTTLAALVPELDWYKRPSDGSDTGFDAGHFNAIIVGNAGLASLGPVLIGVSLMASGVSYPVHRHPPDECYVVLSPGEWWREDAGWWTPGIGNLVHNAGNQLHAMRAGAAPHLSVWILRGEGAAGFNQVS</sequence>
<reference evidence="2" key="1">
    <citation type="submission" date="2019-04" db="EMBL/GenBank/DDBJ databases">
        <title>Genome sequence of Pseudomonas putida 1290, an auxin catabolizing strain.</title>
        <authorList>
            <person name="Laird T.S."/>
            <person name="Leveau J.H.J."/>
        </authorList>
    </citation>
    <scope>NUCLEOTIDE SEQUENCE [LARGE SCALE GENOMIC DNA]</scope>
    <source>
        <strain evidence="2">1290</strain>
    </source>
</reference>
<organism evidence="1 2">
    <name type="scientific">Pseudomonas putida</name>
    <name type="common">Arthrobacter siderocapsulatus</name>
    <dbReference type="NCBI Taxonomy" id="303"/>
    <lineage>
        <taxon>Bacteria</taxon>
        <taxon>Pseudomonadati</taxon>
        <taxon>Pseudomonadota</taxon>
        <taxon>Gammaproteobacteria</taxon>
        <taxon>Pseudomonadales</taxon>
        <taxon>Pseudomonadaceae</taxon>
        <taxon>Pseudomonas</taxon>
    </lineage>
</organism>
<gene>
    <name evidence="1" type="ORF">E6B08_12930</name>
</gene>
<dbReference type="AlphaFoldDB" id="A0A4D6XC01"/>